<organism evidence="1 2">
    <name type="scientific">Popillia japonica</name>
    <name type="common">Japanese beetle</name>
    <dbReference type="NCBI Taxonomy" id="7064"/>
    <lineage>
        <taxon>Eukaryota</taxon>
        <taxon>Metazoa</taxon>
        <taxon>Ecdysozoa</taxon>
        <taxon>Arthropoda</taxon>
        <taxon>Hexapoda</taxon>
        <taxon>Insecta</taxon>
        <taxon>Pterygota</taxon>
        <taxon>Neoptera</taxon>
        <taxon>Endopterygota</taxon>
        <taxon>Coleoptera</taxon>
        <taxon>Polyphaga</taxon>
        <taxon>Scarabaeiformia</taxon>
        <taxon>Scarabaeidae</taxon>
        <taxon>Rutelinae</taxon>
        <taxon>Popillia</taxon>
    </lineage>
</organism>
<dbReference type="Proteomes" id="UP001458880">
    <property type="component" value="Unassembled WGS sequence"/>
</dbReference>
<protein>
    <submittedName>
        <fullName evidence="1">Uncharacterized protein</fullName>
    </submittedName>
</protein>
<comment type="caution">
    <text evidence="1">The sequence shown here is derived from an EMBL/GenBank/DDBJ whole genome shotgun (WGS) entry which is preliminary data.</text>
</comment>
<evidence type="ECO:0000313" key="1">
    <source>
        <dbReference type="EMBL" id="KAK9695554.1"/>
    </source>
</evidence>
<dbReference type="EMBL" id="JASPKY010000477">
    <property type="protein sequence ID" value="KAK9695554.1"/>
    <property type="molecule type" value="Genomic_DNA"/>
</dbReference>
<proteinExistence type="predicted"/>
<gene>
    <name evidence="1" type="ORF">QE152_g32493</name>
</gene>
<keyword evidence="2" id="KW-1185">Reference proteome</keyword>
<evidence type="ECO:0000313" key="2">
    <source>
        <dbReference type="Proteomes" id="UP001458880"/>
    </source>
</evidence>
<dbReference type="AlphaFoldDB" id="A0AAW1IYX1"/>
<name>A0AAW1IYX1_POPJA</name>
<reference evidence="1 2" key="1">
    <citation type="journal article" date="2024" name="BMC Genomics">
        <title>De novo assembly and annotation of Popillia japonica's genome with initial clues to its potential as an invasive pest.</title>
        <authorList>
            <person name="Cucini C."/>
            <person name="Boschi S."/>
            <person name="Funari R."/>
            <person name="Cardaioli E."/>
            <person name="Iannotti N."/>
            <person name="Marturano G."/>
            <person name="Paoli F."/>
            <person name="Bruttini M."/>
            <person name="Carapelli A."/>
            <person name="Frati F."/>
            <person name="Nardi F."/>
        </authorList>
    </citation>
    <scope>NUCLEOTIDE SEQUENCE [LARGE SCALE GENOMIC DNA]</scope>
    <source>
        <strain evidence="1">DMR45628</strain>
    </source>
</reference>
<sequence>MSKTGSKQAYKSCVGIGKTLQIHNTEQTDLELSVCQKHPSSFRGLPEGHNVVPIHNTEQTDLELSVCQKHPSSFRGLPEGHNVVPEIGGFPAQEMTSEQRIRRRSWLQGV</sequence>
<accession>A0AAW1IYX1</accession>